<dbReference type="Proteomes" id="UP000248079">
    <property type="component" value="Unassembled WGS sequence"/>
</dbReference>
<dbReference type="GO" id="GO:0005829">
    <property type="term" value="C:cytosol"/>
    <property type="evidence" value="ECO:0007669"/>
    <property type="project" value="TreeGrafter"/>
</dbReference>
<dbReference type="Pfam" id="PF00072">
    <property type="entry name" value="Response_reg"/>
    <property type="match status" value="1"/>
</dbReference>
<dbReference type="GO" id="GO:0006355">
    <property type="term" value="P:regulation of DNA-templated transcription"/>
    <property type="evidence" value="ECO:0007669"/>
    <property type="project" value="InterPro"/>
</dbReference>
<keyword evidence="3 5" id="KW-0238">DNA-binding</keyword>
<keyword evidence="2" id="KW-0902">Two-component regulatory system</keyword>
<gene>
    <name evidence="8" type="ORF">DF185_18775</name>
</gene>
<dbReference type="EMBL" id="QFLI01000010">
    <property type="protein sequence ID" value="PXX97067.1"/>
    <property type="molecule type" value="Genomic_DNA"/>
</dbReference>
<evidence type="ECO:0000259" key="6">
    <source>
        <dbReference type="PROSITE" id="PS50110"/>
    </source>
</evidence>
<dbReference type="Pfam" id="PF00486">
    <property type="entry name" value="Trans_reg_C"/>
    <property type="match status" value="1"/>
</dbReference>
<dbReference type="InterPro" id="IPR001789">
    <property type="entry name" value="Sig_transdc_resp-reg_receiver"/>
</dbReference>
<reference evidence="8 9" key="1">
    <citation type="submission" date="2018-05" db="EMBL/GenBank/DDBJ databases">
        <title>Marinifilum breve JC075T sp. nov., a marine bacterium isolated from Yongle Blue Hole in the South China Sea.</title>
        <authorList>
            <person name="Fu T."/>
        </authorList>
    </citation>
    <scope>NUCLEOTIDE SEQUENCE [LARGE SCALE GENOMIC DNA]</scope>
    <source>
        <strain evidence="8 9">JC075</strain>
    </source>
</reference>
<protein>
    <submittedName>
        <fullName evidence="8">DNA-binding response regulator</fullName>
    </submittedName>
</protein>
<name>A0A2V3ZTQ0_9BACT</name>
<feature type="domain" description="Response regulatory" evidence="6">
    <location>
        <begin position="3"/>
        <end position="117"/>
    </location>
</feature>
<dbReference type="InterPro" id="IPR036388">
    <property type="entry name" value="WH-like_DNA-bd_sf"/>
</dbReference>
<dbReference type="InterPro" id="IPR011006">
    <property type="entry name" value="CheY-like_superfamily"/>
</dbReference>
<dbReference type="GO" id="GO:0000156">
    <property type="term" value="F:phosphorelay response regulator activity"/>
    <property type="evidence" value="ECO:0007669"/>
    <property type="project" value="TreeGrafter"/>
</dbReference>
<dbReference type="Gene3D" id="3.40.50.2300">
    <property type="match status" value="1"/>
</dbReference>
<accession>A0A2V3ZTQ0</accession>
<dbReference type="OrthoDB" id="9790442at2"/>
<dbReference type="RefSeq" id="WP_110362506.1">
    <property type="nucleotide sequence ID" value="NZ_QFLI01000010.1"/>
</dbReference>
<evidence type="ECO:0000313" key="9">
    <source>
        <dbReference type="Proteomes" id="UP000248079"/>
    </source>
</evidence>
<comment type="caution">
    <text evidence="8">The sequence shown here is derived from an EMBL/GenBank/DDBJ whole genome shotgun (WGS) entry which is preliminary data.</text>
</comment>
<evidence type="ECO:0000259" key="7">
    <source>
        <dbReference type="PROSITE" id="PS51755"/>
    </source>
</evidence>
<dbReference type="Gene3D" id="1.10.10.10">
    <property type="entry name" value="Winged helix-like DNA-binding domain superfamily/Winged helix DNA-binding domain"/>
    <property type="match status" value="1"/>
</dbReference>
<feature type="domain" description="OmpR/PhoB-type" evidence="7">
    <location>
        <begin position="127"/>
        <end position="224"/>
    </location>
</feature>
<dbReference type="PANTHER" id="PTHR48111">
    <property type="entry name" value="REGULATOR OF RPOS"/>
    <property type="match status" value="1"/>
</dbReference>
<evidence type="ECO:0000313" key="8">
    <source>
        <dbReference type="EMBL" id="PXX97067.1"/>
    </source>
</evidence>
<evidence type="ECO:0000256" key="3">
    <source>
        <dbReference type="ARBA" id="ARBA00023125"/>
    </source>
</evidence>
<feature type="DNA-binding region" description="OmpR/PhoB-type" evidence="5">
    <location>
        <begin position="127"/>
        <end position="224"/>
    </location>
</feature>
<evidence type="ECO:0000256" key="4">
    <source>
        <dbReference type="PROSITE-ProRule" id="PRU00169"/>
    </source>
</evidence>
<proteinExistence type="predicted"/>
<dbReference type="GO" id="GO:0032993">
    <property type="term" value="C:protein-DNA complex"/>
    <property type="evidence" value="ECO:0007669"/>
    <property type="project" value="TreeGrafter"/>
</dbReference>
<keyword evidence="1 4" id="KW-0597">Phosphoprotein</keyword>
<dbReference type="PROSITE" id="PS50110">
    <property type="entry name" value="RESPONSE_REGULATORY"/>
    <property type="match status" value="1"/>
</dbReference>
<dbReference type="SUPFAM" id="SSF52172">
    <property type="entry name" value="CheY-like"/>
    <property type="match status" value="1"/>
</dbReference>
<dbReference type="PANTHER" id="PTHR48111:SF40">
    <property type="entry name" value="PHOSPHATE REGULON TRANSCRIPTIONAL REGULATORY PROTEIN PHOB"/>
    <property type="match status" value="1"/>
</dbReference>
<dbReference type="SMART" id="SM00862">
    <property type="entry name" value="Trans_reg_C"/>
    <property type="match status" value="1"/>
</dbReference>
<sequence length="226" mass="26032">MKRILLLEDDQSFGYILSEYLTMQEFNVVWVKTAEEVLNLLENGNFNLALLDIMLPGIDGFELAKVMVKNHGDLPFIFLSAKSLKIDKLKGFKLGAIDYITKPVDEELLVAKINAILSQNKNGERENDSIAIGTYEFKPQLFQLKYQDEVIKLTSRESELLFMLCEHRNNLLSRKKALNEIWGTNDEFSRKSMDVFISKLRKYLAKDSRISIDNIHGKGFIFTIDN</sequence>
<evidence type="ECO:0000256" key="1">
    <source>
        <dbReference type="ARBA" id="ARBA00022553"/>
    </source>
</evidence>
<dbReference type="GO" id="GO:0000976">
    <property type="term" value="F:transcription cis-regulatory region binding"/>
    <property type="evidence" value="ECO:0007669"/>
    <property type="project" value="TreeGrafter"/>
</dbReference>
<dbReference type="PROSITE" id="PS51755">
    <property type="entry name" value="OMPR_PHOB"/>
    <property type="match status" value="1"/>
</dbReference>
<dbReference type="CDD" id="cd17574">
    <property type="entry name" value="REC_OmpR"/>
    <property type="match status" value="1"/>
</dbReference>
<dbReference type="SMART" id="SM00448">
    <property type="entry name" value="REC"/>
    <property type="match status" value="1"/>
</dbReference>
<dbReference type="InterPro" id="IPR039420">
    <property type="entry name" value="WalR-like"/>
</dbReference>
<evidence type="ECO:0000256" key="5">
    <source>
        <dbReference type="PROSITE-ProRule" id="PRU01091"/>
    </source>
</evidence>
<dbReference type="InterPro" id="IPR016032">
    <property type="entry name" value="Sig_transdc_resp-reg_C-effctor"/>
</dbReference>
<dbReference type="CDD" id="cd00383">
    <property type="entry name" value="trans_reg_C"/>
    <property type="match status" value="1"/>
</dbReference>
<evidence type="ECO:0000256" key="2">
    <source>
        <dbReference type="ARBA" id="ARBA00023012"/>
    </source>
</evidence>
<dbReference type="InterPro" id="IPR001867">
    <property type="entry name" value="OmpR/PhoB-type_DNA-bd"/>
</dbReference>
<keyword evidence="9" id="KW-1185">Reference proteome</keyword>
<feature type="modified residue" description="4-aspartylphosphate" evidence="4">
    <location>
        <position position="52"/>
    </location>
</feature>
<organism evidence="8 9">
    <name type="scientific">Marinifilum breve</name>
    <dbReference type="NCBI Taxonomy" id="2184082"/>
    <lineage>
        <taxon>Bacteria</taxon>
        <taxon>Pseudomonadati</taxon>
        <taxon>Bacteroidota</taxon>
        <taxon>Bacteroidia</taxon>
        <taxon>Marinilabiliales</taxon>
        <taxon>Marinifilaceae</taxon>
    </lineage>
</organism>
<dbReference type="AlphaFoldDB" id="A0A2V3ZTQ0"/>
<dbReference type="SUPFAM" id="SSF46894">
    <property type="entry name" value="C-terminal effector domain of the bipartite response regulators"/>
    <property type="match status" value="1"/>
</dbReference>